<dbReference type="EMBL" id="BSOE01000019">
    <property type="protein sequence ID" value="GLR03842.1"/>
    <property type="molecule type" value="Genomic_DNA"/>
</dbReference>
<feature type="domain" description="DUF6434" evidence="1">
    <location>
        <begin position="4"/>
        <end position="67"/>
    </location>
</feature>
<keyword evidence="3" id="KW-1185">Reference proteome</keyword>
<accession>A0ABQ5Y2J6</accession>
<name>A0ABQ5Y2J6_9VIBR</name>
<gene>
    <name evidence="2" type="ORF">GCM10007906_14290</name>
</gene>
<dbReference type="Pfam" id="PF20026">
    <property type="entry name" value="DUF6434"/>
    <property type="match status" value="1"/>
</dbReference>
<evidence type="ECO:0000313" key="2">
    <source>
        <dbReference type="EMBL" id="GLR03842.1"/>
    </source>
</evidence>
<dbReference type="InterPro" id="IPR045492">
    <property type="entry name" value="DUF6434"/>
</dbReference>
<evidence type="ECO:0000313" key="3">
    <source>
        <dbReference type="Proteomes" id="UP001156669"/>
    </source>
</evidence>
<dbReference type="Proteomes" id="UP001156669">
    <property type="component" value="Unassembled WGS sequence"/>
</dbReference>
<sequence length="71" mass="8642">MSNVDWHKNTIEDSTLITATYKNTQNVRRYFKAKCGEDFKFDRDFMQWMQDSEGLTMRDAAQEWLQRQEQK</sequence>
<evidence type="ECO:0000259" key="1">
    <source>
        <dbReference type="Pfam" id="PF20026"/>
    </source>
</evidence>
<comment type="caution">
    <text evidence="2">The sequence shown here is derived from an EMBL/GenBank/DDBJ whole genome shotgun (WGS) entry which is preliminary data.</text>
</comment>
<protein>
    <recommendedName>
        <fullName evidence="1">DUF6434 domain-containing protein</fullName>
    </recommendedName>
</protein>
<reference evidence="3" key="1">
    <citation type="journal article" date="2019" name="Int. J. Syst. Evol. Microbiol.">
        <title>The Global Catalogue of Microorganisms (GCM) 10K type strain sequencing project: providing services to taxonomists for standard genome sequencing and annotation.</title>
        <authorList>
            <consortium name="The Broad Institute Genomics Platform"/>
            <consortium name="The Broad Institute Genome Sequencing Center for Infectious Disease"/>
            <person name="Wu L."/>
            <person name="Ma J."/>
        </authorList>
    </citation>
    <scope>NUCLEOTIDE SEQUENCE [LARGE SCALE GENOMIC DNA]</scope>
    <source>
        <strain evidence="3">NBRC 110633</strain>
    </source>
</reference>
<dbReference type="RefSeq" id="WP_045401366.1">
    <property type="nucleotide sequence ID" value="NZ_BBLD01000044.1"/>
</dbReference>
<proteinExistence type="predicted"/>
<organism evidence="2 3">
    <name type="scientific">Vibrio hyugaensis</name>
    <dbReference type="NCBI Taxonomy" id="1534743"/>
    <lineage>
        <taxon>Bacteria</taxon>
        <taxon>Pseudomonadati</taxon>
        <taxon>Pseudomonadota</taxon>
        <taxon>Gammaproteobacteria</taxon>
        <taxon>Vibrionales</taxon>
        <taxon>Vibrionaceae</taxon>
        <taxon>Vibrio</taxon>
    </lineage>
</organism>